<evidence type="ECO:0008006" key="7">
    <source>
        <dbReference type="Google" id="ProtNLM"/>
    </source>
</evidence>
<evidence type="ECO:0000313" key="6">
    <source>
        <dbReference type="Proteomes" id="UP001597419"/>
    </source>
</evidence>
<feature type="region of interest" description="Disordered" evidence="3">
    <location>
        <begin position="1"/>
        <end position="39"/>
    </location>
</feature>
<evidence type="ECO:0000256" key="1">
    <source>
        <dbReference type="ARBA" id="ARBA00004370"/>
    </source>
</evidence>
<dbReference type="PANTHER" id="PTHR37042">
    <property type="entry name" value="OUTER MEMBRANE PROTEIN RV1973"/>
    <property type="match status" value="1"/>
</dbReference>
<name>A0ABW5GSN4_9PSEU</name>
<comment type="subcellular location">
    <subcellularLocation>
        <location evidence="1">Membrane</location>
    </subcellularLocation>
</comment>
<comment type="caution">
    <text evidence="5">The sequence shown here is derived from an EMBL/GenBank/DDBJ whole genome shotgun (WGS) entry which is preliminary data.</text>
</comment>
<accession>A0ABW5GSN4</accession>
<proteinExistence type="predicted"/>
<dbReference type="Proteomes" id="UP001597419">
    <property type="component" value="Unassembled WGS sequence"/>
</dbReference>
<evidence type="ECO:0000256" key="3">
    <source>
        <dbReference type="SAM" id="MobiDB-lite"/>
    </source>
</evidence>
<dbReference type="InterPro" id="IPR032710">
    <property type="entry name" value="NTF2-like_dom_sf"/>
</dbReference>
<feature type="compositionally biased region" description="Basic and acidic residues" evidence="3">
    <location>
        <begin position="25"/>
        <end position="38"/>
    </location>
</feature>
<evidence type="ECO:0000256" key="2">
    <source>
        <dbReference type="ARBA" id="ARBA00023136"/>
    </source>
</evidence>
<dbReference type="PANTHER" id="PTHR37042:SF4">
    <property type="entry name" value="OUTER MEMBRANE PROTEIN RV1973"/>
    <property type="match status" value="1"/>
</dbReference>
<feature type="transmembrane region" description="Helical" evidence="4">
    <location>
        <begin position="65"/>
        <end position="83"/>
    </location>
</feature>
<dbReference type="RefSeq" id="WP_345386146.1">
    <property type="nucleotide sequence ID" value="NZ_BAABHG010000001.1"/>
</dbReference>
<keyword evidence="2 4" id="KW-0472">Membrane</keyword>
<reference evidence="6" key="1">
    <citation type="journal article" date="2019" name="Int. J. Syst. Evol. Microbiol.">
        <title>The Global Catalogue of Microorganisms (GCM) 10K type strain sequencing project: providing services to taxonomists for standard genome sequencing and annotation.</title>
        <authorList>
            <consortium name="The Broad Institute Genomics Platform"/>
            <consortium name="The Broad Institute Genome Sequencing Center for Infectious Disease"/>
            <person name="Wu L."/>
            <person name="Ma J."/>
        </authorList>
    </citation>
    <scope>NUCLEOTIDE SEQUENCE [LARGE SCALE GENOMIC DNA]</scope>
    <source>
        <strain evidence="6">CGMCC 4.7643</strain>
    </source>
</reference>
<keyword evidence="4" id="KW-0812">Transmembrane</keyword>
<organism evidence="5 6">
    <name type="scientific">Amycolatopsis samaneae</name>
    <dbReference type="NCBI Taxonomy" id="664691"/>
    <lineage>
        <taxon>Bacteria</taxon>
        <taxon>Bacillati</taxon>
        <taxon>Actinomycetota</taxon>
        <taxon>Actinomycetes</taxon>
        <taxon>Pseudonocardiales</taxon>
        <taxon>Pseudonocardiaceae</taxon>
        <taxon>Amycolatopsis</taxon>
    </lineage>
</organism>
<gene>
    <name evidence="5" type="ORF">ACFSYJ_35315</name>
</gene>
<dbReference type="EMBL" id="JBHUKU010000022">
    <property type="protein sequence ID" value="MFD2463932.1"/>
    <property type="molecule type" value="Genomic_DNA"/>
</dbReference>
<dbReference type="SUPFAM" id="SSF54427">
    <property type="entry name" value="NTF2-like"/>
    <property type="match status" value="1"/>
</dbReference>
<keyword evidence="6" id="KW-1185">Reference proteome</keyword>
<protein>
    <recommendedName>
        <fullName evidence="7">Mce-associated membrane protein</fullName>
    </recommendedName>
</protein>
<keyword evidence="4" id="KW-1133">Transmembrane helix</keyword>
<sequence>MHTKRTAQPGRRAVKVAGSTRRTFTHAELEKDEPEKVAVADPVVPVPATEPEPGAGQARRRRGPVVSGAVAVVMAALAGWFAIEARDATAVAAHNTALADVAATAEVTDQVGKALATIFSYRYDEPGKSEQAAKQVLTGPALTQYDQLFAQVKKLAAEQKLVVTSSAVTSGVKLLDGDHAALLVFLDQTGVRGDGRRSTGAAQLSVTAERTGDRWRVTALAAA</sequence>
<evidence type="ECO:0000313" key="5">
    <source>
        <dbReference type="EMBL" id="MFD2463932.1"/>
    </source>
</evidence>
<evidence type="ECO:0000256" key="4">
    <source>
        <dbReference type="SAM" id="Phobius"/>
    </source>
</evidence>